<organism evidence="2">
    <name type="scientific">Mycobacterium xenopi 4042</name>
    <dbReference type="NCBI Taxonomy" id="1299334"/>
    <lineage>
        <taxon>Bacteria</taxon>
        <taxon>Bacillati</taxon>
        <taxon>Actinomycetota</taxon>
        <taxon>Actinomycetes</taxon>
        <taxon>Mycobacteriales</taxon>
        <taxon>Mycobacteriaceae</taxon>
        <taxon>Mycobacterium</taxon>
    </lineage>
</organism>
<comment type="caution">
    <text evidence="2">The sequence shown here is derived from an EMBL/GenBank/DDBJ whole genome shotgun (WGS) entry which is preliminary data.</text>
</comment>
<dbReference type="Pfam" id="PF02371">
    <property type="entry name" value="Transposase_20"/>
    <property type="match status" value="1"/>
</dbReference>
<evidence type="ECO:0000259" key="1">
    <source>
        <dbReference type="Pfam" id="PF02371"/>
    </source>
</evidence>
<dbReference type="PANTHER" id="PTHR33055:SF3">
    <property type="entry name" value="PUTATIVE TRANSPOSASE FOR IS117-RELATED"/>
    <property type="match status" value="1"/>
</dbReference>
<proteinExistence type="predicted"/>
<protein>
    <submittedName>
        <fullName evidence="2">Transposase IS116/IS110/IS902 family protein</fullName>
    </submittedName>
</protein>
<dbReference type="AlphaFoldDB" id="X8AF30"/>
<dbReference type="EMBL" id="JAOB01000060">
    <property type="protein sequence ID" value="EUA30527.1"/>
    <property type="molecule type" value="Genomic_DNA"/>
</dbReference>
<feature type="domain" description="Transposase IS116/IS110/IS902 C-terminal" evidence="1">
    <location>
        <begin position="80"/>
        <end position="150"/>
    </location>
</feature>
<dbReference type="PANTHER" id="PTHR33055">
    <property type="entry name" value="TRANSPOSASE FOR INSERTION SEQUENCE ELEMENT IS1111A"/>
    <property type="match status" value="1"/>
</dbReference>
<dbReference type="InterPro" id="IPR047650">
    <property type="entry name" value="Transpos_IS110"/>
</dbReference>
<gene>
    <name evidence="2" type="ORF">I553_4784</name>
</gene>
<dbReference type="GO" id="GO:0003677">
    <property type="term" value="F:DNA binding"/>
    <property type="evidence" value="ECO:0007669"/>
    <property type="project" value="InterPro"/>
</dbReference>
<accession>X8AF30</accession>
<dbReference type="InterPro" id="IPR003346">
    <property type="entry name" value="Transposase_20"/>
</dbReference>
<evidence type="ECO:0000313" key="2">
    <source>
        <dbReference type="EMBL" id="EUA30527.1"/>
    </source>
</evidence>
<dbReference type="PATRIC" id="fig|1299334.3.peg.6458"/>
<dbReference type="GO" id="GO:0006313">
    <property type="term" value="P:DNA transposition"/>
    <property type="evidence" value="ECO:0007669"/>
    <property type="project" value="InterPro"/>
</dbReference>
<dbReference type="GO" id="GO:0004803">
    <property type="term" value="F:transposase activity"/>
    <property type="evidence" value="ECO:0007669"/>
    <property type="project" value="InterPro"/>
</dbReference>
<reference evidence="2" key="1">
    <citation type="submission" date="2014-01" db="EMBL/GenBank/DDBJ databases">
        <authorList>
            <person name="Brown-Elliot B."/>
            <person name="Wallace R."/>
            <person name="Lenaerts A."/>
            <person name="Ordway D."/>
            <person name="DeGroote M.A."/>
            <person name="Parker T."/>
            <person name="Sizemore C."/>
            <person name="Tallon L.J."/>
            <person name="Sadzewicz L.K."/>
            <person name="Sengamalay N."/>
            <person name="Fraser C.M."/>
            <person name="Hine E."/>
            <person name="Shefchek K.A."/>
            <person name="Das S.P."/>
            <person name="Tettelin H."/>
        </authorList>
    </citation>
    <scope>NUCLEOTIDE SEQUENCE [LARGE SCALE GENOMIC DNA]</scope>
    <source>
        <strain evidence="2">4042</strain>
    </source>
</reference>
<sequence length="163" mass="17033">MPGIDYRHCFCAKGSSTSAGMPGRNGMSFGCARSVSTTRALQLVYDSAFDALLACLDRRNRLDEAITAMAAHSEFTPVVRRLSCMRGIATLTAFGLAGEIGDWSQLTGRSVGAHLGLVPAEYSSGATRTQGAVTKTGNGHARRLLVEAAGITGLGTAPVRTRA</sequence>
<name>X8AF30_MYCXE</name>